<dbReference type="FunFam" id="1.10.1300.10:FF:000023">
    <property type="entry name" value="Phosphodiesterase"/>
    <property type="match status" value="1"/>
</dbReference>
<dbReference type="OrthoDB" id="189220at2759"/>
<evidence type="ECO:0000256" key="2">
    <source>
        <dbReference type="ARBA" id="ARBA00022801"/>
    </source>
</evidence>
<dbReference type="STRING" id="6412.T1G0C4"/>
<dbReference type="PROSITE" id="PS00126">
    <property type="entry name" value="PDEASE_I_1"/>
    <property type="match status" value="1"/>
</dbReference>
<dbReference type="SUPFAM" id="SSF109604">
    <property type="entry name" value="HD-domain/PDEase-like"/>
    <property type="match status" value="1"/>
</dbReference>
<sequence>PNTPQRRGSFLYRSNSDFELSPKSVSRNSSVASDQHPDDVIITPFAQILNSLRNVHNNFKIITSFYGDSSKIDPCGVCERRVKANSVLYDLYHKLTSETLEELDWCLEQLETIQTHKSVTDMATSKFKRLLNKELSHFAESSKSGIQISEYICNTFLGNIKNLTTPILTHEQQYKQQPNKNNSTTTIKQQQQKLFSLTSPQQLNTVDSWGMDIFKLAELTSSRPLTTLTMHIFQQKRNLPQTFKIKEQTLHKYLTLVENHYHKDVPYHNSLHAADVTQSAHALLLIPAFENKFTELEIFATIFGSAIHDVDHPGVTNQYLINTGSDLALMYNDESVLENHHVAVAFKLLQEDSCDVIATLTPKSRQLFRKMIINIVLATDMNKHMDHLAHLKTMVETRKISNNTTLGLENYGERIQILQSLVHCSDLSNPTKTLSLYRKWNDLVMQEFFMQGDLEREQGLEISPMCDKTTATVEKTQVGFIDYIVHPLWEAWAELVQPYCQGILDTLEDNREWFVCSRVYVHLHLCFHPTFSYYCFNKCRFIVQVYQI</sequence>
<dbReference type="GO" id="GO:0141162">
    <property type="term" value="P:negative regulation of cAMP/PKA signal transduction"/>
    <property type="evidence" value="ECO:0000318"/>
    <property type="project" value="GO_Central"/>
</dbReference>
<dbReference type="RefSeq" id="XP_009031171.1">
    <property type="nucleotide sequence ID" value="XM_009032923.1"/>
</dbReference>
<dbReference type="HOGENOM" id="CLU_005940_5_3_1"/>
<comment type="similarity">
    <text evidence="7">Belongs to the cyclic nucleotide phosphodiesterase family.</text>
</comment>
<dbReference type="InterPro" id="IPR023174">
    <property type="entry name" value="PDEase_CS"/>
</dbReference>
<dbReference type="InterPro" id="IPR002073">
    <property type="entry name" value="PDEase_catalytic_dom"/>
</dbReference>
<dbReference type="Pfam" id="PF00233">
    <property type="entry name" value="PDEase_I"/>
    <property type="match status" value="1"/>
</dbReference>
<dbReference type="SMART" id="SM00471">
    <property type="entry name" value="HDc"/>
    <property type="match status" value="1"/>
</dbReference>
<name>T1G0C4_HELRO</name>
<feature type="binding site" evidence="5">
    <location>
        <begin position="268"/>
        <end position="272"/>
    </location>
    <ligand>
        <name>AMP</name>
        <dbReference type="ChEBI" id="CHEBI:456215"/>
    </ligand>
</feature>
<reference evidence="11" key="1">
    <citation type="submission" date="2012-12" db="EMBL/GenBank/DDBJ databases">
        <authorList>
            <person name="Hellsten U."/>
            <person name="Grimwood J."/>
            <person name="Chapman J.A."/>
            <person name="Shapiro H."/>
            <person name="Aerts A."/>
            <person name="Otillar R.P."/>
            <person name="Terry A.Y."/>
            <person name="Boore J.L."/>
            <person name="Simakov O."/>
            <person name="Marletaz F."/>
            <person name="Cho S.-J."/>
            <person name="Edsinger-Gonzales E."/>
            <person name="Havlak P."/>
            <person name="Kuo D.-H."/>
            <person name="Larsson T."/>
            <person name="Lv J."/>
            <person name="Arendt D."/>
            <person name="Savage R."/>
            <person name="Osoegawa K."/>
            <person name="de Jong P."/>
            <person name="Lindberg D.R."/>
            <person name="Seaver E.C."/>
            <person name="Weisblat D.A."/>
            <person name="Putnam N.H."/>
            <person name="Grigoriev I.V."/>
            <person name="Rokhsar D.S."/>
        </authorList>
    </citation>
    <scope>NUCLEOTIDE SEQUENCE</scope>
</reference>
<feature type="binding site" evidence="5">
    <location>
        <position position="477"/>
    </location>
    <ligand>
        <name>AMP</name>
        <dbReference type="ChEBI" id="CHEBI:456215"/>
    </ligand>
</feature>
<organism evidence="10 11">
    <name type="scientific">Helobdella robusta</name>
    <name type="common">Californian leech</name>
    <dbReference type="NCBI Taxonomy" id="6412"/>
    <lineage>
        <taxon>Eukaryota</taxon>
        <taxon>Metazoa</taxon>
        <taxon>Spiralia</taxon>
        <taxon>Lophotrochozoa</taxon>
        <taxon>Annelida</taxon>
        <taxon>Clitellata</taxon>
        <taxon>Hirudinea</taxon>
        <taxon>Rhynchobdellida</taxon>
        <taxon>Glossiphoniidae</taxon>
        <taxon>Helobdella</taxon>
    </lineage>
</organism>
<accession>T1G0C4</accession>
<protein>
    <recommendedName>
        <fullName evidence="7">Phosphodiesterase</fullName>
        <ecNumber evidence="7">3.1.4.-</ecNumber>
    </recommendedName>
</protein>
<dbReference type="EMBL" id="AMQM01002282">
    <property type="status" value="NOT_ANNOTATED_CDS"/>
    <property type="molecule type" value="Genomic_DNA"/>
</dbReference>
<dbReference type="GO" id="GO:0007165">
    <property type="term" value="P:signal transduction"/>
    <property type="evidence" value="ECO:0007669"/>
    <property type="project" value="InterPro"/>
</dbReference>
<evidence type="ECO:0000256" key="6">
    <source>
        <dbReference type="PIRSR" id="PIRSR623088-3"/>
    </source>
</evidence>
<dbReference type="OMA" id="ISAYICE"/>
<feature type="binding site" evidence="6">
    <location>
        <position position="308"/>
    </location>
    <ligand>
        <name>Zn(2+)</name>
        <dbReference type="ChEBI" id="CHEBI:29105"/>
        <label>1</label>
    </ligand>
</feature>
<keyword evidence="11" id="KW-1185">Reference proteome</keyword>
<evidence type="ECO:0000256" key="1">
    <source>
        <dbReference type="ARBA" id="ARBA00022723"/>
    </source>
</evidence>
<dbReference type="InterPro" id="IPR023088">
    <property type="entry name" value="PDEase"/>
</dbReference>
<evidence type="ECO:0000313" key="9">
    <source>
        <dbReference type="EMBL" id="ESN90544.1"/>
    </source>
</evidence>
<evidence type="ECO:0000313" key="11">
    <source>
        <dbReference type="Proteomes" id="UP000015101"/>
    </source>
</evidence>
<feature type="binding site" evidence="6">
    <location>
        <position position="309"/>
    </location>
    <ligand>
        <name>Zn(2+)</name>
        <dbReference type="ChEBI" id="CHEBI:29105"/>
        <label>2</label>
    </ligand>
</feature>
<feature type="binding site" evidence="6">
    <location>
        <position position="309"/>
    </location>
    <ligand>
        <name>Zn(2+)</name>
        <dbReference type="ChEBI" id="CHEBI:29105"/>
        <label>1</label>
    </ligand>
</feature>
<evidence type="ECO:0000256" key="5">
    <source>
        <dbReference type="PIRSR" id="PIRSR623088-2"/>
    </source>
</evidence>
<dbReference type="InterPro" id="IPR003607">
    <property type="entry name" value="HD/PDEase_dom"/>
</dbReference>
<proteinExistence type="inferred from homology"/>
<dbReference type="CTD" id="20214522"/>
<gene>
    <name evidence="10" type="primary">20214522</name>
    <name evidence="9" type="ORF">HELRODRAFT_70801</name>
</gene>
<dbReference type="InterPro" id="IPR040844">
    <property type="entry name" value="PDE4_UCR"/>
</dbReference>
<evidence type="ECO:0000259" key="8">
    <source>
        <dbReference type="PROSITE" id="PS51845"/>
    </source>
</evidence>
<dbReference type="KEGG" id="hro:HELRODRAFT_70801"/>
<dbReference type="AlphaFoldDB" id="T1G0C4"/>
<dbReference type="Pfam" id="PF18100">
    <property type="entry name" value="PDE4_UCR"/>
    <property type="match status" value="1"/>
</dbReference>
<evidence type="ECO:0000256" key="3">
    <source>
        <dbReference type="ARBA" id="ARBA00023149"/>
    </source>
</evidence>
<dbReference type="GO" id="GO:0046872">
    <property type="term" value="F:metal ion binding"/>
    <property type="evidence" value="ECO:0007669"/>
    <property type="project" value="UniProtKB-KW"/>
</dbReference>
<feature type="binding site" evidence="6">
    <location>
        <position position="272"/>
    </location>
    <ligand>
        <name>Zn(2+)</name>
        <dbReference type="ChEBI" id="CHEBI:29105"/>
        <label>1</label>
    </ligand>
</feature>
<dbReference type="PANTHER" id="PTHR11347">
    <property type="entry name" value="CYCLIC NUCLEOTIDE PHOSPHODIESTERASE"/>
    <property type="match status" value="1"/>
</dbReference>
<dbReference type="EMBL" id="KB097753">
    <property type="protein sequence ID" value="ESN90544.1"/>
    <property type="molecule type" value="Genomic_DNA"/>
</dbReference>
<dbReference type="EC" id="3.1.4.-" evidence="7"/>
<evidence type="ECO:0000256" key="7">
    <source>
        <dbReference type="RuleBase" id="RU363067"/>
    </source>
</evidence>
<feature type="active site" description="Proton donor" evidence="4">
    <location>
        <position position="268"/>
    </location>
</feature>
<feature type="binding site" evidence="5">
    <location>
        <position position="309"/>
    </location>
    <ligand>
        <name>AMP</name>
        <dbReference type="ChEBI" id="CHEBI:456215"/>
    </ligand>
</feature>
<keyword evidence="3" id="KW-0114">cAMP</keyword>
<dbReference type="PRINTS" id="PR00387">
    <property type="entry name" value="PDIESTERASE1"/>
</dbReference>
<keyword evidence="2 7" id="KW-0378">Hydrolase</keyword>
<dbReference type="InterPro" id="IPR036971">
    <property type="entry name" value="PDEase_catalytic_dom_sf"/>
</dbReference>
<comment type="cofactor">
    <cofactor evidence="7">
        <name>a divalent metal cation</name>
        <dbReference type="ChEBI" id="CHEBI:60240"/>
    </cofactor>
    <text evidence="7">Binds 2 divalent metal cations per subunit. Site 1 may preferentially bind zinc ions, while site 2 has a preference for magnesium and/or manganese ions.</text>
</comment>
<dbReference type="PROSITE" id="PS51845">
    <property type="entry name" value="PDEASE_I_2"/>
    <property type="match status" value="1"/>
</dbReference>
<evidence type="ECO:0000256" key="4">
    <source>
        <dbReference type="PIRSR" id="PIRSR623088-1"/>
    </source>
</evidence>
<feature type="binding site" evidence="5">
    <location>
        <position position="426"/>
    </location>
    <ligand>
        <name>AMP</name>
        <dbReference type="ChEBI" id="CHEBI:456215"/>
    </ligand>
</feature>
<reference evidence="10" key="3">
    <citation type="submission" date="2015-06" db="UniProtKB">
        <authorList>
            <consortium name="EnsemblMetazoa"/>
        </authorList>
    </citation>
    <scope>IDENTIFICATION</scope>
</reference>
<feature type="binding site" evidence="6">
    <location>
        <position position="426"/>
    </location>
    <ligand>
        <name>Zn(2+)</name>
        <dbReference type="ChEBI" id="CHEBI:29105"/>
        <label>1</label>
    </ligand>
</feature>
<dbReference type="eggNOG" id="KOG3689">
    <property type="taxonomic scope" value="Eukaryota"/>
</dbReference>
<dbReference type="GeneID" id="20214522"/>
<dbReference type="Proteomes" id="UP000015101">
    <property type="component" value="Unassembled WGS sequence"/>
</dbReference>
<dbReference type="GO" id="GO:0004115">
    <property type="term" value="F:3',5'-cyclic-AMP phosphodiesterase activity"/>
    <property type="evidence" value="ECO:0000318"/>
    <property type="project" value="GO_Central"/>
</dbReference>
<dbReference type="GO" id="GO:0047555">
    <property type="term" value="F:3',5'-cyclic-GMP phosphodiesterase activity"/>
    <property type="evidence" value="ECO:0000318"/>
    <property type="project" value="GO_Central"/>
</dbReference>
<evidence type="ECO:0000313" key="10">
    <source>
        <dbReference type="EnsemblMetazoa" id="HelroP70801"/>
    </source>
</evidence>
<dbReference type="Gene3D" id="1.10.1300.10">
    <property type="entry name" value="3'5'-cyclic nucleotide phosphodiesterase, catalytic domain"/>
    <property type="match status" value="1"/>
</dbReference>
<dbReference type="InParanoid" id="T1G0C4"/>
<feature type="domain" description="PDEase" evidence="8">
    <location>
        <begin position="183"/>
        <end position="521"/>
    </location>
</feature>
<keyword evidence="1 6" id="KW-0479">Metal-binding</keyword>
<dbReference type="EnsemblMetazoa" id="HelroT70801">
    <property type="protein sequence ID" value="HelroP70801"/>
    <property type="gene ID" value="HelroG70801"/>
</dbReference>
<reference evidence="9 11" key="2">
    <citation type="journal article" date="2013" name="Nature">
        <title>Insights into bilaterian evolution from three spiralian genomes.</title>
        <authorList>
            <person name="Simakov O."/>
            <person name="Marletaz F."/>
            <person name="Cho S.J."/>
            <person name="Edsinger-Gonzales E."/>
            <person name="Havlak P."/>
            <person name="Hellsten U."/>
            <person name="Kuo D.H."/>
            <person name="Larsson T."/>
            <person name="Lv J."/>
            <person name="Arendt D."/>
            <person name="Savage R."/>
            <person name="Osoegawa K."/>
            <person name="de Jong P."/>
            <person name="Grimwood J."/>
            <person name="Chapman J.A."/>
            <person name="Shapiro H."/>
            <person name="Aerts A."/>
            <person name="Otillar R.P."/>
            <person name="Terry A.Y."/>
            <person name="Boore J.L."/>
            <person name="Grigoriev I.V."/>
            <person name="Lindberg D.R."/>
            <person name="Seaver E.C."/>
            <person name="Weisblat D.A."/>
            <person name="Putnam N.H."/>
            <person name="Rokhsar D.S."/>
        </authorList>
    </citation>
    <scope>NUCLEOTIDE SEQUENCE</scope>
</reference>